<dbReference type="GO" id="GO:0009089">
    <property type="term" value="P:lysine biosynthetic process via diaminopimelate"/>
    <property type="evidence" value="ECO:0007669"/>
    <property type="project" value="InterPro"/>
</dbReference>
<reference evidence="4" key="1">
    <citation type="journal article" date="2023" name="Int. J. Syst. Evol. Microbiol.">
        <title>Mesoterricola silvestris gen. nov., sp. nov., Mesoterricola sediminis sp. nov., Geothrix oryzae sp. nov., Geothrix edaphica sp. nov., Geothrix rubra sp. nov., and Geothrix limicola sp. nov., six novel members of Acidobacteriota isolated from soils.</title>
        <authorList>
            <person name="Itoh H."/>
            <person name="Sugisawa Y."/>
            <person name="Mise K."/>
            <person name="Xu Z."/>
            <person name="Kuniyasu M."/>
            <person name="Ushijima N."/>
            <person name="Kawano K."/>
            <person name="Kobayashi E."/>
            <person name="Shiratori Y."/>
            <person name="Masuda Y."/>
            <person name="Senoo K."/>
        </authorList>
    </citation>
    <scope>NUCLEOTIDE SEQUENCE [LARGE SCALE GENOMIC DNA]</scope>
    <source>
        <strain evidence="4">W79</strain>
    </source>
</reference>
<proteinExistence type="inferred from homology"/>
<dbReference type="Gene3D" id="3.10.310.10">
    <property type="entry name" value="Diaminopimelate Epimerase, Chain A, domain 1"/>
    <property type="match status" value="2"/>
</dbReference>
<dbReference type="RefSeq" id="WP_316413665.1">
    <property type="nucleotide sequence ID" value="NZ_AP027080.1"/>
</dbReference>
<comment type="similarity">
    <text evidence="1">Belongs to the diaminopimelate epimerase family.</text>
</comment>
<dbReference type="Pfam" id="PF01678">
    <property type="entry name" value="DAP_epimerase"/>
    <property type="match status" value="1"/>
</dbReference>
<keyword evidence="2" id="KW-0413">Isomerase</keyword>
<name>A0AA48H2U7_9BACT</name>
<accession>A0AA48H2U7</accession>
<dbReference type="EMBL" id="AP027080">
    <property type="protein sequence ID" value="BDU74983.1"/>
    <property type="molecule type" value="Genomic_DNA"/>
</dbReference>
<dbReference type="SUPFAM" id="SSF54506">
    <property type="entry name" value="Diaminopimelate epimerase-like"/>
    <property type="match status" value="1"/>
</dbReference>
<evidence type="ECO:0000313" key="3">
    <source>
        <dbReference type="EMBL" id="BDU74983.1"/>
    </source>
</evidence>
<dbReference type="GO" id="GO:0008837">
    <property type="term" value="F:diaminopimelate epimerase activity"/>
    <property type="evidence" value="ECO:0007669"/>
    <property type="project" value="InterPro"/>
</dbReference>
<dbReference type="GO" id="GO:0005829">
    <property type="term" value="C:cytosol"/>
    <property type="evidence" value="ECO:0007669"/>
    <property type="project" value="TreeGrafter"/>
</dbReference>
<dbReference type="AlphaFoldDB" id="A0AA48H2U7"/>
<dbReference type="Proteomes" id="UP001238179">
    <property type="component" value="Chromosome"/>
</dbReference>
<keyword evidence="4" id="KW-1185">Reference proteome</keyword>
<dbReference type="PANTHER" id="PTHR31689">
    <property type="entry name" value="DIAMINOPIMELATE EPIMERASE, CHLOROPLASTIC"/>
    <property type="match status" value="1"/>
</dbReference>
<protein>
    <submittedName>
        <fullName evidence="3">Diaminopimelate epimerase</fullName>
    </submittedName>
</protein>
<dbReference type="PANTHER" id="PTHR31689:SF0">
    <property type="entry name" value="DIAMINOPIMELATE EPIMERASE"/>
    <property type="match status" value="1"/>
</dbReference>
<evidence type="ECO:0000313" key="4">
    <source>
        <dbReference type="Proteomes" id="UP001238179"/>
    </source>
</evidence>
<gene>
    <name evidence="3" type="primary">dapF</name>
    <name evidence="3" type="ORF">METEAL_41570</name>
</gene>
<evidence type="ECO:0000256" key="2">
    <source>
        <dbReference type="ARBA" id="ARBA00023235"/>
    </source>
</evidence>
<sequence length="256" mass="26530">MFTLASASGNSFAYAWDPLPGGGAAWARAVCPGRNLDGLFLLARPAAGAPWVLEHWDADGASTFCSNGTRAALAVPGAPPGMEVEVLSNGEPIRLRREGADVAIRMPSGPGTGFRPFPAPLEGPHAFGWVGNPQLVLERAGVAALDLGRLAPPLRNHPALPGGTNVNVLEVLEPGTARIRSWERGVEGETPCCGTGCAVAGAWLARRTGIRAWRLLAPGGAVAVTVEPEGEGWRELWLSGPVVAQGTFDPGPSLLS</sequence>
<dbReference type="InterPro" id="IPR001653">
    <property type="entry name" value="DAP_epimerase_DapF"/>
</dbReference>
<dbReference type="KEGG" id="msil:METEAL_41570"/>
<organism evidence="3 4">
    <name type="scientific">Mesoterricola silvestris</name>
    <dbReference type="NCBI Taxonomy" id="2927979"/>
    <lineage>
        <taxon>Bacteria</taxon>
        <taxon>Pseudomonadati</taxon>
        <taxon>Acidobacteriota</taxon>
        <taxon>Holophagae</taxon>
        <taxon>Holophagales</taxon>
        <taxon>Holophagaceae</taxon>
        <taxon>Mesoterricola</taxon>
    </lineage>
</organism>
<evidence type="ECO:0000256" key="1">
    <source>
        <dbReference type="ARBA" id="ARBA00010219"/>
    </source>
</evidence>